<dbReference type="InterPro" id="IPR050464">
    <property type="entry name" value="Zeta_carotene_desat/Oxidored"/>
</dbReference>
<dbReference type="InterPro" id="IPR036188">
    <property type="entry name" value="FAD/NAD-bd_sf"/>
</dbReference>
<organism evidence="2 3">
    <name type="scientific">Aliarcobacter skirrowii</name>
    <dbReference type="NCBI Taxonomy" id="28200"/>
    <lineage>
        <taxon>Bacteria</taxon>
        <taxon>Pseudomonadati</taxon>
        <taxon>Campylobacterota</taxon>
        <taxon>Epsilonproteobacteria</taxon>
        <taxon>Campylobacterales</taxon>
        <taxon>Arcobacteraceae</taxon>
        <taxon>Aliarcobacter</taxon>
    </lineage>
</organism>
<dbReference type="PRINTS" id="PR00419">
    <property type="entry name" value="ADXRDTASE"/>
</dbReference>
<reference evidence="2 3" key="1">
    <citation type="submission" date="2018-05" db="EMBL/GenBank/DDBJ databases">
        <title>Antimicrobial susceptibility testing and genomic analysis of Arcobacter skirrowii strains and one Arcobacter butzleri isolated from German poultry farms.</title>
        <authorList>
            <person name="Haenel I."/>
            <person name="Hotzel H."/>
            <person name="Tomaso H."/>
            <person name="Busch A."/>
        </authorList>
    </citation>
    <scope>NUCLEOTIDE SEQUENCE [LARGE SCALE GENOMIC DNA]</scope>
    <source>
        <strain evidence="3">v</strain>
    </source>
</reference>
<evidence type="ECO:0000313" key="2">
    <source>
        <dbReference type="EMBL" id="PWE21726.1"/>
    </source>
</evidence>
<proteinExistence type="predicted"/>
<protein>
    <recommendedName>
        <fullName evidence="1">Amine oxidase domain-containing protein</fullName>
    </recommendedName>
</protein>
<dbReference type="AlphaFoldDB" id="A0A2U2C173"/>
<dbReference type="InterPro" id="IPR002937">
    <property type="entry name" value="Amino_oxidase"/>
</dbReference>
<accession>A0A2U2C173</accession>
<sequence>MSKIKKIAVIGAGPMGLAVAYQLVKEGYKPIVYEADDRVGGMTATFDFDGLEIERYYHFHCTSDIDFFQVLKELNIEDKLVWKSTKMGYWFDKKLQAWGNPIALLKFQGLSFIAKFRYGLHAFLSTKRDNWQPLEKYDAVTWIKNWIGEEAFDKLWKNLFALKFYEYSSNLSAPWIWSRIRRIGRSRYSIFEEKLGYLQGGSKTLLHTMKEYIEQNGGEFRLSTPVDKIVMNDKEVQGLESKGVFEEYDKAISTIPLPIVAKIAPDLPKDIHEKYSSKINIGCICVIVKLDKQLTNNFWLNTNDEDMDIPGIIEYSNLNSEVGHIVYVPYYMPQTNPKFKDSDEVYKEKVSKYFKTINPSLKDSDIKAIKIHRYYFSQPICQPNFMDTLPDVKIPINGLWIADTSHYYPEDRGISESIGYGRKLVKRIINE</sequence>
<name>A0A2U2C173_9BACT</name>
<dbReference type="Gene3D" id="3.50.50.60">
    <property type="entry name" value="FAD/NAD(P)-binding domain"/>
    <property type="match status" value="1"/>
</dbReference>
<dbReference type="GO" id="GO:0016491">
    <property type="term" value="F:oxidoreductase activity"/>
    <property type="evidence" value="ECO:0007669"/>
    <property type="project" value="InterPro"/>
</dbReference>
<gene>
    <name evidence="2" type="ORF">DF188_05800</name>
</gene>
<evidence type="ECO:0000313" key="3">
    <source>
        <dbReference type="Proteomes" id="UP000245014"/>
    </source>
</evidence>
<dbReference type="PANTHER" id="PTHR42923">
    <property type="entry name" value="PROTOPORPHYRINOGEN OXIDASE"/>
    <property type="match status" value="1"/>
</dbReference>
<evidence type="ECO:0000259" key="1">
    <source>
        <dbReference type="Pfam" id="PF01593"/>
    </source>
</evidence>
<dbReference type="RefSeq" id="WP_109158426.1">
    <property type="nucleotide sequence ID" value="NZ_QEYI01000003.1"/>
</dbReference>
<dbReference type="NCBIfam" id="NF005560">
    <property type="entry name" value="PRK07233.1"/>
    <property type="match status" value="1"/>
</dbReference>
<dbReference type="SUPFAM" id="SSF51905">
    <property type="entry name" value="FAD/NAD(P)-binding domain"/>
    <property type="match status" value="1"/>
</dbReference>
<dbReference type="PANTHER" id="PTHR42923:SF46">
    <property type="entry name" value="AMINE OXIDASE"/>
    <property type="match status" value="1"/>
</dbReference>
<dbReference type="EMBL" id="QEYI01000003">
    <property type="protein sequence ID" value="PWE21726.1"/>
    <property type="molecule type" value="Genomic_DNA"/>
</dbReference>
<dbReference type="Proteomes" id="UP000245014">
    <property type="component" value="Unassembled WGS sequence"/>
</dbReference>
<dbReference type="Gene3D" id="3.90.660.50">
    <property type="match status" value="1"/>
</dbReference>
<dbReference type="Pfam" id="PF01593">
    <property type="entry name" value="Amino_oxidase"/>
    <property type="match status" value="1"/>
</dbReference>
<comment type="caution">
    <text evidence="2">The sequence shown here is derived from an EMBL/GenBank/DDBJ whole genome shotgun (WGS) entry which is preliminary data.</text>
</comment>
<feature type="domain" description="Amine oxidase" evidence="1">
    <location>
        <begin position="16"/>
        <end position="361"/>
    </location>
</feature>